<evidence type="ECO:0008006" key="3">
    <source>
        <dbReference type="Google" id="ProtNLM"/>
    </source>
</evidence>
<accession>A0A1G9CJT7</accession>
<dbReference type="RefSeq" id="WP_175559398.1">
    <property type="nucleotide sequence ID" value="NZ_FNFL01000008.1"/>
</dbReference>
<organism evidence="1 2">
    <name type="scientific">Sediminibacillus albus</name>
    <dbReference type="NCBI Taxonomy" id="407036"/>
    <lineage>
        <taxon>Bacteria</taxon>
        <taxon>Bacillati</taxon>
        <taxon>Bacillota</taxon>
        <taxon>Bacilli</taxon>
        <taxon>Bacillales</taxon>
        <taxon>Bacillaceae</taxon>
        <taxon>Sediminibacillus</taxon>
    </lineage>
</organism>
<proteinExistence type="predicted"/>
<name>A0A1G9CJT7_9BACI</name>
<dbReference type="STRING" id="407036.SAMN05216243_3410"/>
<keyword evidence="2" id="KW-1185">Reference proteome</keyword>
<dbReference type="AlphaFoldDB" id="A0A1G9CJT7"/>
<dbReference type="EMBL" id="FNFL01000008">
    <property type="protein sequence ID" value="SDK51957.1"/>
    <property type="molecule type" value="Genomic_DNA"/>
</dbReference>
<dbReference type="Proteomes" id="UP000198694">
    <property type="component" value="Unassembled WGS sequence"/>
</dbReference>
<evidence type="ECO:0000313" key="2">
    <source>
        <dbReference type="Proteomes" id="UP000198694"/>
    </source>
</evidence>
<gene>
    <name evidence="1" type="ORF">SAMN05216243_3410</name>
</gene>
<sequence length="58" mass="6792">MRYNQKQADMQSVSKSIFGANYHKFMEIEGQLNRMEIAEELGISLMDVKKLKEKLNRA</sequence>
<evidence type="ECO:0000313" key="1">
    <source>
        <dbReference type="EMBL" id="SDK51957.1"/>
    </source>
</evidence>
<protein>
    <recommendedName>
        <fullName evidence="3">RNA polymerase subunit sigma-70</fullName>
    </recommendedName>
</protein>
<reference evidence="1 2" key="1">
    <citation type="submission" date="2016-10" db="EMBL/GenBank/DDBJ databases">
        <authorList>
            <person name="de Groot N.N."/>
        </authorList>
    </citation>
    <scope>NUCLEOTIDE SEQUENCE [LARGE SCALE GENOMIC DNA]</scope>
    <source>
        <strain evidence="1 2">CGMCC 1.6502</strain>
    </source>
</reference>